<dbReference type="SUPFAM" id="SSF144064">
    <property type="entry name" value="Heme iron utilization protein-like"/>
    <property type="match status" value="1"/>
</dbReference>
<proteinExistence type="predicted"/>
<keyword evidence="3" id="KW-1185">Reference proteome</keyword>
<comment type="caution">
    <text evidence="2">The sequence shown here is derived from an EMBL/GenBank/DDBJ whole genome shotgun (WGS) entry which is preliminary data.</text>
</comment>
<organism evidence="2 3">
    <name type="scientific">Wandonia haliotis</name>
    <dbReference type="NCBI Taxonomy" id="574963"/>
    <lineage>
        <taxon>Bacteria</taxon>
        <taxon>Pseudomonadati</taxon>
        <taxon>Bacteroidota</taxon>
        <taxon>Flavobacteriia</taxon>
        <taxon>Flavobacteriales</taxon>
        <taxon>Crocinitomicaceae</taxon>
        <taxon>Wandonia</taxon>
    </lineage>
</organism>
<accession>A0ABP3Y085</accession>
<evidence type="ECO:0000259" key="1">
    <source>
        <dbReference type="Pfam" id="PF05171"/>
    </source>
</evidence>
<dbReference type="Proteomes" id="UP001501126">
    <property type="component" value="Unassembled WGS sequence"/>
</dbReference>
<name>A0ABP3Y085_9FLAO</name>
<dbReference type="CDD" id="cd16830">
    <property type="entry name" value="HemS-like_N"/>
    <property type="match status" value="1"/>
</dbReference>
<dbReference type="InterPro" id="IPR053733">
    <property type="entry name" value="Heme_Transport_Util_sf"/>
</dbReference>
<feature type="domain" description="Haemin-degrading HemS/ChuX" evidence="1">
    <location>
        <begin position="215"/>
        <end position="345"/>
    </location>
</feature>
<evidence type="ECO:0000313" key="2">
    <source>
        <dbReference type="EMBL" id="GAA0874098.1"/>
    </source>
</evidence>
<dbReference type="CDD" id="cd16831">
    <property type="entry name" value="HemS-like_C"/>
    <property type="match status" value="1"/>
</dbReference>
<evidence type="ECO:0000313" key="3">
    <source>
        <dbReference type="Proteomes" id="UP001501126"/>
    </source>
</evidence>
<reference evidence="3" key="1">
    <citation type="journal article" date="2019" name="Int. J. Syst. Evol. Microbiol.">
        <title>The Global Catalogue of Microorganisms (GCM) 10K type strain sequencing project: providing services to taxonomists for standard genome sequencing and annotation.</title>
        <authorList>
            <consortium name="The Broad Institute Genomics Platform"/>
            <consortium name="The Broad Institute Genome Sequencing Center for Infectious Disease"/>
            <person name="Wu L."/>
            <person name="Ma J."/>
        </authorList>
    </citation>
    <scope>NUCLEOTIDE SEQUENCE [LARGE SCALE GENOMIC DNA]</scope>
    <source>
        <strain evidence="3">JCM 16083</strain>
    </source>
</reference>
<gene>
    <name evidence="2" type="ORF">GCM10009118_05060</name>
</gene>
<dbReference type="RefSeq" id="WP_343784803.1">
    <property type="nucleotide sequence ID" value="NZ_BAAAFH010000003.1"/>
</dbReference>
<feature type="domain" description="Haemin-degrading HemS/ChuX" evidence="1">
    <location>
        <begin position="32"/>
        <end position="159"/>
    </location>
</feature>
<dbReference type="EMBL" id="BAAAFH010000003">
    <property type="protein sequence ID" value="GAA0874098.1"/>
    <property type="molecule type" value="Genomic_DNA"/>
</dbReference>
<sequence>METQQISLKERWNALQQTNPHLRIRNAANELGVSEAELLATRCGEGVTRLRPEFKELLSQIETLGYANAITRNDSIVHERKGVYQNFTWSPHAALFVGEDIDNRLFPSCWRSAFSVTEGEGEKIRRSIQLFDNQGTAVHKIYLTSQSDVAAFEKITADFKSENQEQTEVVDAFKKPVHPAETRDAEPDYEQFKQEWVDLKDTHNFFGMINRHKLHRIEALENAPSTHFAKKEGNDILRKALLSASQSELPIMVFVGNRGAIGIHTGPVKKIVDHNEWLNVLDPEFNLHIKEQDIDQSWVVRKPTEDGEVTSIECFDKDGELIITLFGKRKPGIPEMEEWRQLVASIQN</sequence>
<dbReference type="Gene3D" id="3.40.1570.10">
    <property type="entry name" value="HemS/ChuS/ChuX like domains"/>
    <property type="match status" value="2"/>
</dbReference>
<protein>
    <submittedName>
        <fullName evidence="2">Hemin-degrading factor</fullName>
    </submittedName>
</protein>
<dbReference type="Pfam" id="PF05171">
    <property type="entry name" value="HemS"/>
    <property type="match status" value="2"/>
</dbReference>
<dbReference type="InterPro" id="IPR007845">
    <property type="entry name" value="HemS/ChuX_dom"/>
</dbReference>